<dbReference type="EMBL" id="JBEPEK010000348">
    <property type="protein sequence ID" value="MER7184593.1"/>
    <property type="molecule type" value="Genomic_DNA"/>
</dbReference>
<dbReference type="Proteomes" id="UP001474181">
    <property type="component" value="Unassembled WGS sequence"/>
</dbReference>
<reference evidence="2 3" key="1">
    <citation type="submission" date="2024-06" db="EMBL/GenBank/DDBJ databases">
        <title>The Natural Products Discovery Center: Release of the First 8490 Sequenced Strains for Exploring Actinobacteria Biosynthetic Diversity.</title>
        <authorList>
            <person name="Kalkreuter E."/>
            <person name="Kautsar S.A."/>
            <person name="Yang D."/>
            <person name="Bader C.D."/>
            <person name="Teijaro C.N."/>
            <person name="Fluegel L."/>
            <person name="Davis C.M."/>
            <person name="Simpson J.R."/>
            <person name="Lauterbach L."/>
            <person name="Steele A.D."/>
            <person name="Gui C."/>
            <person name="Meng S."/>
            <person name="Li G."/>
            <person name="Viehrig K."/>
            <person name="Ye F."/>
            <person name="Su P."/>
            <person name="Kiefer A.F."/>
            <person name="Nichols A."/>
            <person name="Cepeda A.J."/>
            <person name="Yan W."/>
            <person name="Fan B."/>
            <person name="Jiang Y."/>
            <person name="Adhikari A."/>
            <person name="Zheng C.-J."/>
            <person name="Schuster L."/>
            <person name="Cowan T.M."/>
            <person name="Smanski M.J."/>
            <person name="Chevrette M.G."/>
            <person name="De Carvalho L.P.S."/>
            <person name="Shen B."/>
        </authorList>
    </citation>
    <scope>NUCLEOTIDE SEQUENCE [LARGE SCALE GENOMIC DNA]</scope>
    <source>
        <strain evidence="2 3">NPDC000234</strain>
    </source>
</reference>
<accession>A0ABV1X6C5</accession>
<name>A0ABV1X6C5_9ACTN</name>
<gene>
    <name evidence="2" type="ORF">ABT404_34895</name>
</gene>
<protein>
    <submittedName>
        <fullName evidence="2">Uncharacterized protein</fullName>
    </submittedName>
</protein>
<evidence type="ECO:0000313" key="2">
    <source>
        <dbReference type="EMBL" id="MER7184593.1"/>
    </source>
</evidence>
<evidence type="ECO:0000256" key="1">
    <source>
        <dbReference type="SAM" id="MobiDB-lite"/>
    </source>
</evidence>
<proteinExistence type="predicted"/>
<feature type="region of interest" description="Disordered" evidence="1">
    <location>
        <begin position="31"/>
        <end position="50"/>
    </location>
</feature>
<keyword evidence="3" id="KW-1185">Reference proteome</keyword>
<evidence type="ECO:0000313" key="3">
    <source>
        <dbReference type="Proteomes" id="UP001474181"/>
    </source>
</evidence>
<comment type="caution">
    <text evidence="2">The sequence shown here is derived from an EMBL/GenBank/DDBJ whole genome shotgun (WGS) entry which is preliminary data.</text>
</comment>
<sequence>MILSQLVEADEMMAMSPEELRELIVRLDDEIVSGTGDEPVAPDSATDQQS</sequence>
<dbReference type="RefSeq" id="WP_350786849.1">
    <property type="nucleotide sequence ID" value="NZ_JBEPEK010000348.1"/>
</dbReference>
<organism evidence="2 3">
    <name type="scientific">Streptomyces hyaluromycini</name>
    <dbReference type="NCBI Taxonomy" id="1377993"/>
    <lineage>
        <taxon>Bacteria</taxon>
        <taxon>Bacillati</taxon>
        <taxon>Actinomycetota</taxon>
        <taxon>Actinomycetes</taxon>
        <taxon>Kitasatosporales</taxon>
        <taxon>Streptomycetaceae</taxon>
        <taxon>Streptomyces</taxon>
    </lineage>
</organism>